<dbReference type="Pfam" id="PF00583">
    <property type="entry name" value="Acetyltransf_1"/>
    <property type="match status" value="1"/>
</dbReference>
<dbReference type="InterPro" id="IPR000182">
    <property type="entry name" value="GNAT_dom"/>
</dbReference>
<dbReference type="GO" id="GO:0016747">
    <property type="term" value="F:acyltransferase activity, transferring groups other than amino-acyl groups"/>
    <property type="evidence" value="ECO:0007669"/>
    <property type="project" value="InterPro"/>
</dbReference>
<dbReference type="AlphaFoldDB" id="A0A223RPV9"/>
<sequence length="262" mass="28422">MVTREPVRSARIVVMTVSCLSPRRLVGAPELFTAAGADAYTRMTVTDDVVGYATDEAVAWFTGVPWQSGAVSLRGRAHAAIDLLEWLREEEPLGPGAPVRLPLLSTAEFERLPVRRDEDWYFLATERAPRRRRGESAVEVLPSGENERIERLLRDGHPATSAEPRAPGIRRWFGIHDGERLVACGADRSVNGVGFLVKITVDPAYGGRGLGSALTAAMTRALLAEFGEVALGVTVDNARAIGLYERLGYREVAGVSSVRLTG</sequence>
<evidence type="ECO:0000259" key="1">
    <source>
        <dbReference type="PROSITE" id="PS51186"/>
    </source>
</evidence>
<proteinExistence type="predicted"/>
<dbReference type="EMBL" id="CP022752">
    <property type="protein sequence ID" value="ASU77878.1"/>
    <property type="molecule type" value="Genomic_DNA"/>
</dbReference>
<gene>
    <name evidence="2" type="ORF">CDG81_05620</name>
</gene>
<dbReference type="InterPro" id="IPR016181">
    <property type="entry name" value="Acyl_CoA_acyltransferase"/>
</dbReference>
<dbReference type="Proteomes" id="UP000215043">
    <property type="component" value="Chromosome"/>
</dbReference>
<dbReference type="Gene3D" id="3.40.630.30">
    <property type="match status" value="1"/>
</dbReference>
<organism evidence="2 3">
    <name type="scientific">Actinopolyspora erythraea</name>
    <dbReference type="NCBI Taxonomy" id="414996"/>
    <lineage>
        <taxon>Bacteria</taxon>
        <taxon>Bacillati</taxon>
        <taxon>Actinomycetota</taxon>
        <taxon>Actinomycetes</taxon>
        <taxon>Actinopolysporales</taxon>
        <taxon>Actinopolysporaceae</taxon>
        <taxon>Actinopolyspora</taxon>
    </lineage>
</organism>
<evidence type="ECO:0000313" key="3">
    <source>
        <dbReference type="Proteomes" id="UP000215043"/>
    </source>
</evidence>
<dbReference type="KEGG" id="aey:CDG81_05620"/>
<keyword evidence="2" id="KW-0808">Transferase</keyword>
<feature type="domain" description="N-acetyltransferase" evidence="1">
    <location>
        <begin position="107"/>
        <end position="262"/>
    </location>
</feature>
<name>A0A223RPV9_9ACTN</name>
<evidence type="ECO:0000313" key="2">
    <source>
        <dbReference type="EMBL" id="ASU77878.1"/>
    </source>
</evidence>
<dbReference type="SUPFAM" id="SSF55729">
    <property type="entry name" value="Acyl-CoA N-acyltransferases (Nat)"/>
    <property type="match status" value="1"/>
</dbReference>
<protein>
    <submittedName>
        <fullName evidence="2">GNAT family N-acetyltransferase</fullName>
    </submittedName>
</protein>
<dbReference type="CDD" id="cd04301">
    <property type="entry name" value="NAT_SF"/>
    <property type="match status" value="1"/>
</dbReference>
<dbReference type="PROSITE" id="PS51186">
    <property type="entry name" value="GNAT"/>
    <property type="match status" value="1"/>
</dbReference>
<reference evidence="2 3" key="1">
    <citation type="submission" date="2017-08" db="EMBL/GenBank/DDBJ databases">
        <title>The complete genome sequence of moderately halophilic actinomycete Actinopolyspora erythraea YIM 90600, the producer of novel erythromycin, novel actinopolysporins A-C and tubercidin.</title>
        <authorList>
            <person name="Yin M."/>
            <person name="Tang S."/>
        </authorList>
    </citation>
    <scope>NUCLEOTIDE SEQUENCE [LARGE SCALE GENOMIC DNA]</scope>
    <source>
        <strain evidence="2 3">YIM 90600</strain>
    </source>
</reference>
<accession>A0A223RPV9</accession>